<accession>A0AAV0F0Y1</accession>
<feature type="domain" description="SWIM-type" evidence="6">
    <location>
        <begin position="685"/>
        <end position="717"/>
    </location>
</feature>
<dbReference type="Pfam" id="PF04434">
    <property type="entry name" value="SWIM"/>
    <property type="match status" value="1"/>
</dbReference>
<dbReference type="AlphaFoldDB" id="A0AAV0F0Y1"/>
<sequence>MDRVLLIMVKLDGIWGADFVFVNKATLGIHVPYSCTYSSLLDILNGSIDQIKCNPRFTISYLVESCPPPVRVNDDASLRFYIDLKILQSDFSKYPLCIQFDNEELPSYDPVLPVSTPNTLVTPAPCSNVDLCNANTGFTVVHSLEQYLHPEISSRTPEISFDNVLSSTSSFYVDQLNVSLNKNNFEEHSSCSGVLPELLNEDSLDEDSLSSSSKNLESHSSHAFVLDQNCDVITRYSATKIVLHGIYENKQALLYHLRMYAINNSFQFYSKTSKKHLLHVMCLDKENCKWAVRAVRLKGVQLFQIRRFDVDHTCSIDFRQGVRHRQATSAMIAELVTQQYMDASKKPYTPKQIRDDLLLQYGIPISYKKSWAAKKSAMRKQFGSDSEAYQLLPSMLHMLDQANPGSDVLLIRGDNDVFRYLFMSLAPWKRAWEHCIPVLIIDGSFMKAYYKGTLLTACSQDANKQIVPLAFAVCDSESTASWKWFFTRLKECLKHRDDMYIVSDRHKGIIKAAKAIFPHASHGYCCEHLRRNMRSKFRGKSSNHGWKFKAAWEAATVNECYQYLSMLDEEDARIRPWLEKIGTEKWARSMAVKSRWGVMTSNCAEAMNSMDANAREYPVAKLLDFIREKMQTWFAGRLEDATSSTTHLTLKFEKHLVSLQRDASRMRVKLSCRYEFEVDRLRRSFIVNLNDRTCTCHMFQLEHFVCVHAVATIGTRAGVSCYDYISYYYMRQSVLNTYSGVQHPIGDVSSWIVPPHVQSIVCKPPSRSKRQAGRPKTKRIPSVGEFRATKRQKCSRCHSARHNKKSCKNALTIHS</sequence>
<dbReference type="GO" id="GO:0008270">
    <property type="term" value="F:zinc ion binding"/>
    <property type="evidence" value="ECO:0007669"/>
    <property type="project" value="UniProtKB-KW"/>
</dbReference>
<evidence type="ECO:0000256" key="3">
    <source>
        <dbReference type="ARBA" id="ARBA00022833"/>
    </source>
</evidence>
<dbReference type="PANTHER" id="PTHR31973">
    <property type="entry name" value="POLYPROTEIN, PUTATIVE-RELATED"/>
    <property type="match status" value="1"/>
</dbReference>
<dbReference type="InterPro" id="IPR007527">
    <property type="entry name" value="Znf_SWIM"/>
</dbReference>
<comment type="caution">
    <text evidence="7">The sequence shown here is derived from an EMBL/GenBank/DDBJ whole genome shotgun (WGS) entry which is preliminary data.</text>
</comment>
<feature type="region of interest" description="Disordered" evidence="5">
    <location>
        <begin position="763"/>
        <end position="782"/>
    </location>
</feature>
<evidence type="ECO:0000256" key="1">
    <source>
        <dbReference type="ARBA" id="ARBA00022723"/>
    </source>
</evidence>
<dbReference type="EMBL" id="CAMAPF010000954">
    <property type="protein sequence ID" value="CAH9129121.1"/>
    <property type="molecule type" value="Genomic_DNA"/>
</dbReference>
<dbReference type="PANTHER" id="PTHR31973:SF113">
    <property type="entry name" value="PROTEIN FAR1-RELATED SEQUENCE 5-LIKE"/>
    <property type="match status" value="1"/>
</dbReference>
<dbReference type="InterPro" id="IPR006564">
    <property type="entry name" value="Znf_PMZ"/>
</dbReference>
<keyword evidence="2 4" id="KW-0863">Zinc-finger</keyword>
<dbReference type="Proteomes" id="UP001152523">
    <property type="component" value="Unassembled WGS sequence"/>
</dbReference>
<reference evidence="7" key="1">
    <citation type="submission" date="2022-07" db="EMBL/GenBank/DDBJ databases">
        <authorList>
            <person name="Macas J."/>
            <person name="Novak P."/>
            <person name="Neumann P."/>
        </authorList>
    </citation>
    <scope>NUCLEOTIDE SEQUENCE</scope>
</reference>
<dbReference type="InterPro" id="IPR018289">
    <property type="entry name" value="MULE_transposase_dom"/>
</dbReference>
<dbReference type="InterPro" id="IPR004332">
    <property type="entry name" value="Transposase_MuDR"/>
</dbReference>
<dbReference type="SMART" id="SM00575">
    <property type="entry name" value="ZnF_PMZ"/>
    <property type="match status" value="1"/>
</dbReference>
<evidence type="ECO:0000256" key="5">
    <source>
        <dbReference type="SAM" id="MobiDB-lite"/>
    </source>
</evidence>
<evidence type="ECO:0000256" key="2">
    <source>
        <dbReference type="ARBA" id="ARBA00022771"/>
    </source>
</evidence>
<evidence type="ECO:0000259" key="6">
    <source>
        <dbReference type="PROSITE" id="PS50966"/>
    </source>
</evidence>
<keyword evidence="8" id="KW-1185">Reference proteome</keyword>
<dbReference type="Pfam" id="PF03108">
    <property type="entry name" value="DBD_Tnp_Mut"/>
    <property type="match status" value="1"/>
</dbReference>
<name>A0AAV0F0Y1_9ASTE</name>
<evidence type="ECO:0000313" key="8">
    <source>
        <dbReference type="Proteomes" id="UP001152523"/>
    </source>
</evidence>
<feature type="compositionally biased region" description="Basic residues" evidence="5">
    <location>
        <begin position="766"/>
        <end position="779"/>
    </location>
</feature>
<dbReference type="Pfam" id="PF10551">
    <property type="entry name" value="MULE"/>
    <property type="match status" value="1"/>
</dbReference>
<keyword evidence="1" id="KW-0479">Metal-binding</keyword>
<evidence type="ECO:0000256" key="4">
    <source>
        <dbReference type="PROSITE-ProRule" id="PRU00325"/>
    </source>
</evidence>
<dbReference type="PROSITE" id="PS50966">
    <property type="entry name" value="ZF_SWIM"/>
    <property type="match status" value="1"/>
</dbReference>
<evidence type="ECO:0000313" key="7">
    <source>
        <dbReference type="EMBL" id="CAH9129121.1"/>
    </source>
</evidence>
<organism evidence="7 8">
    <name type="scientific">Cuscuta epithymum</name>
    <dbReference type="NCBI Taxonomy" id="186058"/>
    <lineage>
        <taxon>Eukaryota</taxon>
        <taxon>Viridiplantae</taxon>
        <taxon>Streptophyta</taxon>
        <taxon>Embryophyta</taxon>
        <taxon>Tracheophyta</taxon>
        <taxon>Spermatophyta</taxon>
        <taxon>Magnoliopsida</taxon>
        <taxon>eudicotyledons</taxon>
        <taxon>Gunneridae</taxon>
        <taxon>Pentapetalae</taxon>
        <taxon>asterids</taxon>
        <taxon>lamiids</taxon>
        <taxon>Solanales</taxon>
        <taxon>Convolvulaceae</taxon>
        <taxon>Cuscuteae</taxon>
        <taxon>Cuscuta</taxon>
        <taxon>Cuscuta subgen. Cuscuta</taxon>
    </lineage>
</organism>
<keyword evidence="3" id="KW-0862">Zinc</keyword>
<gene>
    <name evidence="7" type="ORF">CEPIT_LOCUS29601</name>
</gene>
<protein>
    <recommendedName>
        <fullName evidence="6">SWIM-type domain-containing protein</fullName>
    </recommendedName>
</protein>
<proteinExistence type="predicted"/>